<dbReference type="EMBL" id="CP071090">
    <property type="protein sequence ID" value="QSQ23519.1"/>
    <property type="molecule type" value="Genomic_DNA"/>
</dbReference>
<dbReference type="Proteomes" id="UP000662747">
    <property type="component" value="Chromosome"/>
</dbReference>
<proteinExistence type="predicted"/>
<organism evidence="2 3">
    <name type="scientific">Pyxidicoccus parkwayensis</name>
    <dbReference type="NCBI Taxonomy" id="2813578"/>
    <lineage>
        <taxon>Bacteria</taxon>
        <taxon>Pseudomonadati</taxon>
        <taxon>Myxococcota</taxon>
        <taxon>Myxococcia</taxon>
        <taxon>Myxococcales</taxon>
        <taxon>Cystobacterineae</taxon>
        <taxon>Myxococcaceae</taxon>
        <taxon>Pyxidicoccus</taxon>
    </lineage>
</organism>
<gene>
    <name evidence="2" type="ORF">JY651_00600</name>
</gene>
<evidence type="ECO:0000256" key="1">
    <source>
        <dbReference type="SAM" id="Phobius"/>
    </source>
</evidence>
<evidence type="ECO:0000313" key="2">
    <source>
        <dbReference type="EMBL" id="QSQ23519.1"/>
    </source>
</evidence>
<feature type="transmembrane region" description="Helical" evidence="1">
    <location>
        <begin position="59"/>
        <end position="79"/>
    </location>
</feature>
<feature type="transmembrane region" description="Helical" evidence="1">
    <location>
        <begin position="149"/>
        <end position="167"/>
    </location>
</feature>
<name>A0ABX7NXB7_9BACT</name>
<keyword evidence="1" id="KW-0472">Membrane</keyword>
<keyword evidence="1" id="KW-1133">Transmembrane helix</keyword>
<protein>
    <submittedName>
        <fullName evidence="2">ABC-2 family transporter protein</fullName>
    </submittedName>
</protein>
<keyword evidence="1" id="KW-0812">Transmembrane</keyword>
<dbReference type="RefSeq" id="WP_206725091.1">
    <property type="nucleotide sequence ID" value="NZ_CP071090.1"/>
</dbReference>
<dbReference type="InterPro" id="IPR010390">
    <property type="entry name" value="ABC-2_transporter-like"/>
</dbReference>
<evidence type="ECO:0000313" key="3">
    <source>
        <dbReference type="Proteomes" id="UP000662747"/>
    </source>
</evidence>
<dbReference type="Pfam" id="PF06182">
    <property type="entry name" value="ABC2_membrane_6"/>
    <property type="match status" value="1"/>
</dbReference>
<dbReference type="PANTHER" id="PTHR36833">
    <property type="entry name" value="SLR0610 PROTEIN-RELATED"/>
    <property type="match status" value="1"/>
</dbReference>
<feature type="transmembrane region" description="Helical" evidence="1">
    <location>
        <begin position="36"/>
        <end position="52"/>
    </location>
</feature>
<feature type="transmembrane region" description="Helical" evidence="1">
    <location>
        <begin position="203"/>
        <end position="222"/>
    </location>
</feature>
<dbReference type="PANTHER" id="PTHR36833:SF2">
    <property type="entry name" value="SLR0610 PROTEIN"/>
    <property type="match status" value="1"/>
</dbReference>
<reference evidence="2 3" key="1">
    <citation type="submission" date="2021-02" db="EMBL/GenBank/DDBJ databases">
        <title>De Novo genome assembly of isolated myxobacteria.</title>
        <authorList>
            <person name="Stevens D.C."/>
        </authorList>
    </citation>
    <scope>NUCLEOTIDE SEQUENCE [LARGE SCALE GENOMIC DNA]</scope>
    <source>
        <strain evidence="3">SCPEA02</strain>
    </source>
</reference>
<feature type="transmembrane region" description="Helical" evidence="1">
    <location>
        <begin position="119"/>
        <end position="137"/>
    </location>
</feature>
<accession>A0ABX7NXB7</accession>
<keyword evidence="3" id="KW-1185">Reference proteome</keyword>
<sequence>MGTVRRYWRLLGIQLKASGLLALQYRADFFTEGVTSLFWTFTALAPLFVVFGERPVVEGWSFGESLLVVGWFTLLQGILEGAINPSLTGVVEHIRKGTLDFVLLKPADAQFLVSTQRFLPWRAFNVLTGLGLFFYAFTKLGRAPSVTGVLSSVLLLGTSTLLLYSLWILTVSAAFYVVRVDNLTYLFTSIFDFARWPSSVFQGVAKGALTIFFTYVIPLALMTTFPAEAMLGRLPLHALGGAVVGSVVFAWIARRVWQRSIRHYTSASS</sequence>
<feature type="transmembrane region" description="Helical" evidence="1">
    <location>
        <begin position="234"/>
        <end position="253"/>
    </location>
</feature>